<dbReference type="RefSeq" id="WP_201658771.1">
    <property type="nucleotide sequence ID" value="NZ_JAEQNC010000006.1"/>
</dbReference>
<organism evidence="4 5">
    <name type="scientific">Rhizobium setariae</name>
    <dbReference type="NCBI Taxonomy" id="2801340"/>
    <lineage>
        <taxon>Bacteria</taxon>
        <taxon>Pseudomonadati</taxon>
        <taxon>Pseudomonadota</taxon>
        <taxon>Alphaproteobacteria</taxon>
        <taxon>Hyphomicrobiales</taxon>
        <taxon>Rhizobiaceae</taxon>
        <taxon>Rhizobium/Agrobacterium group</taxon>
        <taxon>Rhizobium</taxon>
    </lineage>
</organism>
<comment type="caution">
    <text evidence="4">The sequence shown here is derived from an EMBL/GenBank/DDBJ whole genome shotgun (WGS) entry which is preliminary data.</text>
</comment>
<dbReference type="PANTHER" id="PTHR43080:SF2">
    <property type="entry name" value="CBS DOMAIN-CONTAINING PROTEIN"/>
    <property type="match status" value="1"/>
</dbReference>
<evidence type="ECO:0000313" key="4">
    <source>
        <dbReference type="EMBL" id="MBL0373039.1"/>
    </source>
</evidence>
<evidence type="ECO:0000256" key="2">
    <source>
        <dbReference type="PROSITE-ProRule" id="PRU00703"/>
    </source>
</evidence>
<dbReference type="CDD" id="cd04623">
    <property type="entry name" value="CBS_pair_bac_euk"/>
    <property type="match status" value="1"/>
</dbReference>
<proteinExistence type="predicted"/>
<dbReference type="SUPFAM" id="SSF54631">
    <property type="entry name" value="CBS-domain pair"/>
    <property type="match status" value="1"/>
</dbReference>
<dbReference type="PANTHER" id="PTHR43080">
    <property type="entry name" value="CBS DOMAIN-CONTAINING PROTEIN CBSX3, MITOCHONDRIAL"/>
    <property type="match status" value="1"/>
</dbReference>
<evidence type="ECO:0000313" key="5">
    <source>
        <dbReference type="Proteomes" id="UP000633219"/>
    </source>
</evidence>
<dbReference type="SMART" id="SM00116">
    <property type="entry name" value="CBS"/>
    <property type="match status" value="2"/>
</dbReference>
<dbReference type="Proteomes" id="UP000633219">
    <property type="component" value="Unassembled WGS sequence"/>
</dbReference>
<dbReference type="InterPro" id="IPR046342">
    <property type="entry name" value="CBS_dom_sf"/>
</dbReference>
<dbReference type="Pfam" id="PF00571">
    <property type="entry name" value="CBS"/>
    <property type="match status" value="2"/>
</dbReference>
<dbReference type="Gene3D" id="3.10.580.10">
    <property type="entry name" value="CBS-domain"/>
    <property type="match status" value="1"/>
</dbReference>
<accession>A0A936YRT4</accession>
<dbReference type="PROSITE" id="PS51371">
    <property type="entry name" value="CBS"/>
    <property type="match status" value="2"/>
</dbReference>
<sequence>MSVKAILDEKGRNVLTIGPQASVRDAAKLLNDNHIGAVIVIDRGDHIAGILAERDIVSAIARQGVDCLEKSVSSIMWPNVYRCREETTIGELMSLMSAKRARHVPVEKNGHLAGIISIGDVVKAHIRAIEREAEEIKAYIAG</sequence>
<dbReference type="InterPro" id="IPR000644">
    <property type="entry name" value="CBS_dom"/>
</dbReference>
<keyword evidence="1 2" id="KW-0129">CBS domain</keyword>
<protein>
    <submittedName>
        <fullName evidence="4">CBS domain-containing protein</fullName>
    </submittedName>
</protein>
<dbReference type="InterPro" id="IPR051257">
    <property type="entry name" value="Diverse_CBS-Domain"/>
</dbReference>
<evidence type="ECO:0000256" key="1">
    <source>
        <dbReference type="ARBA" id="ARBA00023122"/>
    </source>
</evidence>
<feature type="domain" description="CBS" evidence="3">
    <location>
        <begin position="10"/>
        <end position="67"/>
    </location>
</feature>
<gene>
    <name evidence="4" type="ORF">JJB09_13470</name>
</gene>
<dbReference type="InterPro" id="IPR044725">
    <property type="entry name" value="CBSX3_CBS_dom"/>
</dbReference>
<reference evidence="4" key="1">
    <citation type="submission" date="2021-01" db="EMBL/GenBank/DDBJ databases">
        <title>Rhizobium sp. strain KVB221 16S ribosomal RNA gene Genome sequencing and assembly.</title>
        <authorList>
            <person name="Kang M."/>
        </authorList>
    </citation>
    <scope>NUCLEOTIDE SEQUENCE</scope>
    <source>
        <strain evidence="4">KVB221</strain>
    </source>
</reference>
<keyword evidence="5" id="KW-1185">Reference proteome</keyword>
<name>A0A936YRT4_9HYPH</name>
<feature type="domain" description="CBS" evidence="3">
    <location>
        <begin position="76"/>
        <end position="131"/>
    </location>
</feature>
<dbReference type="EMBL" id="JAEQNC010000006">
    <property type="protein sequence ID" value="MBL0373039.1"/>
    <property type="molecule type" value="Genomic_DNA"/>
</dbReference>
<dbReference type="AlphaFoldDB" id="A0A936YRT4"/>
<evidence type="ECO:0000259" key="3">
    <source>
        <dbReference type="PROSITE" id="PS51371"/>
    </source>
</evidence>